<reference evidence="7 8" key="1">
    <citation type="submission" date="2013-05" db="EMBL/GenBank/DDBJ databases">
        <title>Draft genome sequence of Rubidibacter lacunae KORDI 51-2.</title>
        <authorList>
            <person name="Choi D.H."/>
            <person name="Noh J.H."/>
            <person name="Kwon K.-K."/>
            <person name="Lee J.-H."/>
            <person name="Ryu J.-Y."/>
        </authorList>
    </citation>
    <scope>NUCLEOTIDE SEQUENCE [LARGE SCALE GENOMIC DNA]</scope>
    <source>
        <strain evidence="7 8">KORDI 51-2</strain>
    </source>
</reference>
<evidence type="ECO:0000256" key="4">
    <source>
        <dbReference type="ARBA" id="ARBA00022989"/>
    </source>
</evidence>
<dbReference type="OrthoDB" id="417677at2"/>
<evidence type="ECO:0000256" key="5">
    <source>
        <dbReference type="ARBA" id="ARBA00023136"/>
    </source>
</evidence>
<dbReference type="InterPro" id="IPR036259">
    <property type="entry name" value="MFS_trans_sf"/>
</dbReference>
<comment type="subcellular location">
    <subcellularLocation>
        <location evidence="1">Membrane</location>
        <topology evidence="1">Multi-pass membrane protein</topology>
    </subcellularLocation>
</comment>
<dbReference type="Gene3D" id="1.20.1250.20">
    <property type="entry name" value="MFS general substrate transporter like domains"/>
    <property type="match status" value="1"/>
</dbReference>
<dbReference type="PATRIC" id="fig|582515.4.peg.181"/>
<organism evidence="7 8">
    <name type="scientific">Rubidibacter lacunae KORDI 51-2</name>
    <dbReference type="NCBI Taxonomy" id="582515"/>
    <lineage>
        <taxon>Bacteria</taxon>
        <taxon>Bacillati</taxon>
        <taxon>Cyanobacteriota</taxon>
        <taxon>Cyanophyceae</taxon>
        <taxon>Oscillatoriophycideae</taxon>
        <taxon>Chroococcales</taxon>
        <taxon>Aphanothecaceae</taxon>
        <taxon>Rubidibacter</taxon>
    </lineage>
</organism>
<keyword evidence="8" id="KW-1185">Reference proteome</keyword>
<feature type="transmembrane region" description="Helical" evidence="6">
    <location>
        <begin position="179"/>
        <end position="202"/>
    </location>
</feature>
<feature type="transmembrane region" description="Helical" evidence="6">
    <location>
        <begin position="345"/>
        <end position="366"/>
    </location>
</feature>
<feature type="transmembrane region" description="Helical" evidence="6">
    <location>
        <begin position="320"/>
        <end position="338"/>
    </location>
</feature>
<evidence type="ECO:0000256" key="2">
    <source>
        <dbReference type="ARBA" id="ARBA00008412"/>
    </source>
</evidence>
<name>U5DN74_9CHRO</name>
<dbReference type="PIRSF" id="PIRSF016565">
    <property type="entry name" value="PucC"/>
    <property type="match status" value="1"/>
</dbReference>
<comment type="similarity">
    <text evidence="2">Belongs to the PucC family.</text>
</comment>
<dbReference type="RefSeq" id="WP_022603849.1">
    <property type="nucleotide sequence ID" value="NZ_ASSJ01000003.1"/>
</dbReference>
<feature type="transmembrane region" description="Helical" evidence="6">
    <location>
        <begin position="372"/>
        <end position="396"/>
    </location>
</feature>
<dbReference type="GO" id="GO:0016020">
    <property type="term" value="C:membrane"/>
    <property type="evidence" value="ECO:0007669"/>
    <property type="project" value="UniProtKB-SubCell"/>
</dbReference>
<feature type="transmembrane region" description="Helical" evidence="6">
    <location>
        <begin position="408"/>
        <end position="430"/>
    </location>
</feature>
<dbReference type="CDD" id="cd06176">
    <property type="entry name" value="MFS_BCD_PucC-like"/>
    <property type="match status" value="1"/>
</dbReference>
<accession>U5DN74</accession>
<feature type="transmembrane region" description="Helical" evidence="6">
    <location>
        <begin position="134"/>
        <end position="158"/>
    </location>
</feature>
<feature type="transmembrane region" description="Helical" evidence="6">
    <location>
        <begin position="94"/>
        <end position="114"/>
    </location>
</feature>
<dbReference type="InterPro" id="IPR026036">
    <property type="entry name" value="PucC"/>
</dbReference>
<feature type="transmembrane region" description="Helical" evidence="6">
    <location>
        <begin position="280"/>
        <end position="300"/>
    </location>
</feature>
<proteinExistence type="inferred from homology"/>
<dbReference type="AlphaFoldDB" id="U5DN74"/>
<sequence>MTTTEFDRGAIADRPPRINALTTIRLGLYQIAIGMMAVLTLAVINRVLISELGVPGTIAATLVAIPQLLASPGKIWFGQLSDAKPLFGLHRSGYVWFGAAAYGTLIFIAIQIVWQLGGAIRSVDGARAAGEWAWTMPIAGWTAVLALIFGVYGLAVNASSVPFATLLVDVTEPDERSRVVSVAWSFLMVGIVVAGIGGSKFLDRIQSATDGSVTSIEALQGPINGLFAIVPLIALGLAFAGTLGIEPKYSRYRLRSRLSEGDDLTLGRALKVLTSSRQTGFFFTFLIAMTVGLFMQEAVLEPYGGDVFGMTIAQTTQLNSFWGIGILVGLSAAGFAIAPNLGKRLMTRLGCGLVAACFIIVIAAGFTRSQPVLQGAVLLFGFSAGIATNGAIGLMLDLTAAETAGTFIGAWGLAQALARGAATICGGMLLDLGNALFSAPVLAYGLVFAAQAGFMVFAIALLGRVDATEFQESTRNAFVAAMESELD</sequence>
<dbReference type="Proteomes" id="UP000016960">
    <property type="component" value="Unassembled WGS sequence"/>
</dbReference>
<evidence type="ECO:0000256" key="1">
    <source>
        <dbReference type="ARBA" id="ARBA00004141"/>
    </source>
</evidence>
<keyword evidence="5 6" id="KW-0472">Membrane</keyword>
<feature type="transmembrane region" description="Helical" evidence="6">
    <location>
        <begin position="54"/>
        <end position="73"/>
    </location>
</feature>
<gene>
    <name evidence="7" type="ORF">KR51_00001590</name>
</gene>
<evidence type="ECO:0000256" key="6">
    <source>
        <dbReference type="SAM" id="Phobius"/>
    </source>
</evidence>
<keyword evidence="4 6" id="KW-1133">Transmembrane helix</keyword>
<keyword evidence="3 6" id="KW-0812">Transmembrane</keyword>
<feature type="transmembrane region" description="Helical" evidence="6">
    <location>
        <begin position="222"/>
        <end position="245"/>
    </location>
</feature>
<feature type="transmembrane region" description="Helical" evidence="6">
    <location>
        <begin position="442"/>
        <end position="463"/>
    </location>
</feature>
<dbReference type="PANTHER" id="PTHR23538:SF1">
    <property type="entry name" value="44.5 KD BACTERIOCHLOROPHYLL SYNTHASE SUBUNIT"/>
    <property type="match status" value="1"/>
</dbReference>
<evidence type="ECO:0000313" key="8">
    <source>
        <dbReference type="Proteomes" id="UP000016960"/>
    </source>
</evidence>
<dbReference type="STRING" id="582515.KR51_00001590"/>
<dbReference type="EMBL" id="ASSJ01000003">
    <property type="protein sequence ID" value="ERN43096.1"/>
    <property type="molecule type" value="Genomic_DNA"/>
</dbReference>
<evidence type="ECO:0000256" key="3">
    <source>
        <dbReference type="ARBA" id="ARBA00022692"/>
    </source>
</evidence>
<dbReference type="Pfam" id="PF03209">
    <property type="entry name" value="PUCC"/>
    <property type="match status" value="1"/>
</dbReference>
<dbReference type="eggNOG" id="COG2211">
    <property type="taxonomic scope" value="Bacteria"/>
</dbReference>
<dbReference type="SUPFAM" id="SSF103473">
    <property type="entry name" value="MFS general substrate transporter"/>
    <property type="match status" value="1"/>
</dbReference>
<comment type="caution">
    <text evidence="7">The sequence shown here is derived from an EMBL/GenBank/DDBJ whole genome shotgun (WGS) entry which is preliminary data.</text>
</comment>
<dbReference type="InParanoid" id="U5DN74"/>
<protein>
    <submittedName>
        <fullName evidence="7">PUCC protein</fullName>
    </submittedName>
</protein>
<dbReference type="InterPro" id="IPR004896">
    <property type="entry name" value="PucC-rel"/>
</dbReference>
<feature type="transmembrane region" description="Helical" evidence="6">
    <location>
        <begin position="26"/>
        <end position="48"/>
    </location>
</feature>
<evidence type="ECO:0000313" key="7">
    <source>
        <dbReference type="EMBL" id="ERN43096.1"/>
    </source>
</evidence>
<dbReference type="PANTHER" id="PTHR23538">
    <property type="entry name" value="44.5 KD BACTERIOCHLOROPHYLL SYNTHASE SUBUNIT"/>
    <property type="match status" value="1"/>
</dbReference>